<reference evidence="1 2" key="1">
    <citation type="submission" date="2014-04" db="EMBL/GenBank/DDBJ databases">
        <title>Evolutionary Origins and Diversification of the Mycorrhizal Mutualists.</title>
        <authorList>
            <consortium name="DOE Joint Genome Institute"/>
            <consortium name="Mycorrhizal Genomics Consortium"/>
            <person name="Kohler A."/>
            <person name="Kuo A."/>
            <person name="Nagy L.G."/>
            <person name="Floudas D."/>
            <person name="Copeland A."/>
            <person name="Barry K.W."/>
            <person name="Cichocki N."/>
            <person name="Veneault-Fourrey C."/>
            <person name="LaButti K."/>
            <person name="Lindquist E.A."/>
            <person name="Lipzen A."/>
            <person name="Lundell T."/>
            <person name="Morin E."/>
            <person name="Murat C."/>
            <person name="Riley R."/>
            <person name="Ohm R."/>
            <person name="Sun H."/>
            <person name="Tunlid A."/>
            <person name="Henrissat B."/>
            <person name="Grigoriev I.V."/>
            <person name="Hibbett D.S."/>
            <person name="Martin F."/>
        </authorList>
    </citation>
    <scope>NUCLEOTIDE SEQUENCE [LARGE SCALE GENOMIC DNA]</scope>
    <source>
        <strain evidence="1 2">FD-317 M1</strain>
    </source>
</reference>
<name>A0A0D0CDS5_9AGAR</name>
<dbReference type="HOGENOM" id="CLU_091791_1_0_1"/>
<keyword evidence="2" id="KW-1185">Reference proteome</keyword>
<proteinExistence type="predicted"/>
<sequence>MAILCCHNRPLWVVNMNTPGEAQHYTLALLAKLFKHLPLSVIIRILYDIVCQLHWSCIKWGFLKPYMSHTTFSISIFHVFSHQWPCQIIYHLCKTIGYGLLDGEGAERLWHCLSQLIAYGQVAGVQWSCP</sequence>
<dbReference type="PANTHER" id="PTHR33096:SF1">
    <property type="entry name" value="CXC1-LIKE CYSTEINE CLUSTER ASSOCIATED WITH KDZ TRANSPOSASES DOMAIN-CONTAINING PROTEIN"/>
    <property type="match status" value="1"/>
</dbReference>
<protein>
    <submittedName>
        <fullName evidence="1">Uncharacterized protein</fullName>
    </submittedName>
</protein>
<dbReference type="AlphaFoldDB" id="A0A0D0CDS5"/>
<evidence type="ECO:0000313" key="2">
    <source>
        <dbReference type="Proteomes" id="UP000053593"/>
    </source>
</evidence>
<dbReference type="Proteomes" id="UP000053593">
    <property type="component" value="Unassembled WGS sequence"/>
</dbReference>
<dbReference type="Pfam" id="PF18758">
    <property type="entry name" value="KDZ"/>
    <property type="match status" value="1"/>
</dbReference>
<gene>
    <name evidence="1" type="ORF">GYMLUDRAFT_167408</name>
</gene>
<dbReference type="InterPro" id="IPR040521">
    <property type="entry name" value="KDZ"/>
</dbReference>
<organism evidence="1 2">
    <name type="scientific">Collybiopsis luxurians FD-317 M1</name>
    <dbReference type="NCBI Taxonomy" id="944289"/>
    <lineage>
        <taxon>Eukaryota</taxon>
        <taxon>Fungi</taxon>
        <taxon>Dikarya</taxon>
        <taxon>Basidiomycota</taxon>
        <taxon>Agaricomycotina</taxon>
        <taxon>Agaricomycetes</taxon>
        <taxon>Agaricomycetidae</taxon>
        <taxon>Agaricales</taxon>
        <taxon>Marasmiineae</taxon>
        <taxon>Omphalotaceae</taxon>
        <taxon>Collybiopsis</taxon>
        <taxon>Collybiopsis luxurians</taxon>
    </lineage>
</organism>
<dbReference type="EMBL" id="KN834774">
    <property type="protein sequence ID" value="KIK60624.1"/>
    <property type="molecule type" value="Genomic_DNA"/>
</dbReference>
<dbReference type="PANTHER" id="PTHR33096">
    <property type="entry name" value="CXC2 DOMAIN-CONTAINING PROTEIN"/>
    <property type="match status" value="1"/>
</dbReference>
<dbReference type="OrthoDB" id="3364670at2759"/>
<evidence type="ECO:0000313" key="1">
    <source>
        <dbReference type="EMBL" id="KIK60624.1"/>
    </source>
</evidence>
<accession>A0A0D0CDS5</accession>